<feature type="region of interest" description="Disordered" evidence="1">
    <location>
        <begin position="1"/>
        <end position="20"/>
    </location>
</feature>
<gene>
    <name evidence="2" type="ORF">APUU_61219S</name>
</gene>
<organism evidence="2 3">
    <name type="scientific">Aspergillus puulaauensis</name>
    <dbReference type="NCBI Taxonomy" id="1220207"/>
    <lineage>
        <taxon>Eukaryota</taxon>
        <taxon>Fungi</taxon>
        <taxon>Dikarya</taxon>
        <taxon>Ascomycota</taxon>
        <taxon>Pezizomycotina</taxon>
        <taxon>Eurotiomycetes</taxon>
        <taxon>Eurotiomycetidae</taxon>
        <taxon>Eurotiales</taxon>
        <taxon>Aspergillaceae</taxon>
        <taxon>Aspergillus</taxon>
    </lineage>
</organism>
<protein>
    <submittedName>
        <fullName evidence="2">Uncharacterized protein</fullName>
    </submittedName>
</protein>
<dbReference type="GeneID" id="64978168"/>
<accession>A0A7R7XUV0</accession>
<feature type="region of interest" description="Disordered" evidence="1">
    <location>
        <begin position="134"/>
        <end position="155"/>
    </location>
</feature>
<dbReference type="KEGG" id="apuu:APUU_61219S"/>
<dbReference type="EMBL" id="AP024448">
    <property type="protein sequence ID" value="BCS28171.1"/>
    <property type="molecule type" value="Genomic_DNA"/>
</dbReference>
<sequence length="835" mass="94859">MPRRYHRKAQQTSSFSAPSAPSAQTLRCLALPEDGTECRGMRQKPEHQYCRYHHQEYKSLYCTYKRLEKEYNGFGSVGPEGWAEKAARGRQVISLRDQVNKRFYSVKAGNGGHVRWILKLQKEVEILERLTIGADETRDGGGPQSEPESGPVDSEAHRGEYVYRSLLSPDVPMSDLDHLPDDSPVKVMKRTLAQLTDTLVEQLYRIVPSLDDSSPVIKDDEGRESRIPDIGDKAIRFILREFILWKADTEVLALASNTDSIDKFLRRVRLEDTREYIKFFENLRREDTLHFLRGAVCHCVLPPDSSAVTILGEPISTDNETRRMTVEAWDILYTYFRDFIEGTTVEFFCFRFEDVVLIKRLIALGRYPDWQGDACEGQRLSAFLGFISVTKGFQDPIITLTENEGLITATENRCYLVGRLSKHDPMTAMFVQDLLRRVGHYIVVVYEIVGDTLQSPKITHQTDVGDDNLWIKRSRSAGTHDGLDEAAWSIQWALGDIRNDIRFIRSYRERNMLKHYVEILIIDRQPGHVFSLYSVANDVLMMLSGDPSAAEIWRSAIHKSMPEDEQAKWIDGYSWESASIEDTHVSDLHYEGARIRAWDVQQKQPGLIRGSLAIKPSRRDRRLICKILRQMEASGVISQLQEYHKVWSRPTILYGTDGLEDLYFHYDLGPPDEDALARGPLGLSSTPAPGSLGRFAHAFKAAHPDAAFAKGRINVHYCAWPMPAVSALGLLTFCTSEGYLYRWNAHPFDFPLSQRSWQGYVNNEINRRFPFARCVGTTLVMAAASLGEATKNLTVLTEATEQKGWKLTVPHQSRWTGDIDSLALSTLWAGVSPAL</sequence>
<dbReference type="RefSeq" id="XP_041560357.1">
    <property type="nucleotide sequence ID" value="XM_041694536.1"/>
</dbReference>
<evidence type="ECO:0000313" key="2">
    <source>
        <dbReference type="EMBL" id="BCS28171.1"/>
    </source>
</evidence>
<feature type="compositionally biased region" description="Low complexity" evidence="1">
    <location>
        <begin position="10"/>
        <end position="20"/>
    </location>
</feature>
<dbReference type="AlphaFoldDB" id="A0A7R7XUV0"/>
<reference evidence="2" key="2">
    <citation type="submission" date="2021-02" db="EMBL/GenBank/DDBJ databases">
        <title>Aspergillus puulaauensis MK2 genome sequence.</title>
        <authorList>
            <person name="Futagami T."/>
            <person name="Mori K."/>
            <person name="Kadooka C."/>
            <person name="Tanaka T."/>
        </authorList>
    </citation>
    <scope>NUCLEOTIDE SEQUENCE</scope>
    <source>
        <strain evidence="2">MK2</strain>
    </source>
</reference>
<reference evidence="2" key="1">
    <citation type="submission" date="2021-01" db="EMBL/GenBank/DDBJ databases">
        <authorList>
            <consortium name="Aspergillus puulaauensis MK2 genome sequencing consortium"/>
            <person name="Kazuki M."/>
            <person name="Futagami T."/>
        </authorList>
    </citation>
    <scope>NUCLEOTIDE SEQUENCE</scope>
    <source>
        <strain evidence="2">MK2</strain>
    </source>
</reference>
<proteinExistence type="predicted"/>
<dbReference type="Proteomes" id="UP000654913">
    <property type="component" value="Chromosome 6"/>
</dbReference>
<dbReference type="OrthoDB" id="4732550at2759"/>
<keyword evidence="3" id="KW-1185">Reference proteome</keyword>
<evidence type="ECO:0000313" key="3">
    <source>
        <dbReference type="Proteomes" id="UP000654913"/>
    </source>
</evidence>
<name>A0A7R7XUV0_9EURO</name>
<evidence type="ECO:0000256" key="1">
    <source>
        <dbReference type="SAM" id="MobiDB-lite"/>
    </source>
</evidence>